<evidence type="ECO:0000256" key="2">
    <source>
        <dbReference type="ARBA" id="ARBA00022692"/>
    </source>
</evidence>
<feature type="transmembrane region" description="Helical" evidence="5">
    <location>
        <begin position="155"/>
        <end position="173"/>
    </location>
</feature>
<reference evidence="7 8" key="1">
    <citation type="submission" date="2020-08" db="EMBL/GenBank/DDBJ databases">
        <title>Genomic Encyclopedia of Type Strains, Phase III (KMG-III): the genomes of soil and plant-associated and newly described type strains.</title>
        <authorList>
            <person name="Whitman W."/>
        </authorList>
    </citation>
    <scope>NUCLEOTIDE SEQUENCE [LARGE SCALE GENOMIC DNA]</scope>
    <source>
        <strain evidence="7 8">CECT 3302</strain>
    </source>
</reference>
<feature type="domain" description="STAS" evidence="6">
    <location>
        <begin position="461"/>
        <end position="590"/>
    </location>
</feature>
<dbReference type="InterPro" id="IPR001902">
    <property type="entry name" value="SLC26A/SulP_fam"/>
</dbReference>
<feature type="transmembrane region" description="Helical" evidence="5">
    <location>
        <begin position="277"/>
        <end position="299"/>
    </location>
</feature>
<dbReference type="GO" id="GO:0016020">
    <property type="term" value="C:membrane"/>
    <property type="evidence" value="ECO:0007669"/>
    <property type="project" value="UniProtKB-SubCell"/>
</dbReference>
<sequence>MAKGNTEPDPAGRTSLRRLYAGTLRRTQTRAQRILRREVEEITPKKRHWRRDLVAGLPGAIASVPDGMASSVLAGVNPTHGLYASVAGPITGGLTSSTKMMVVTTTSAAALAAGSVLAGHDAADRSDAMLVLTLVAGALMLLAALLRLSRYIRFVSYSVMLGFLTGVSVNIVLGQLPDIAGVDAEGPFPAAKAWDLLTRLDESSLPTVATGLGALFLLLALAPTRLAVASSLVALVVPTVAVLIAGADVIRVKDAGKIPQGLPVPQLPDLSLLDMDMVAGGFAIAALVLIQGAGVAEAVPNPDGSRSSMRRDFTSQGFANIASGFFGGQPVGGSVGQTALNATAGAASRWGAIWAGIWMAVILVLLSGVVGEVAMPTLAAVLIYAGATSIHPREVVSVARTGVIPAVAMTATFVAVILLPVAQAVGIGVVASLLLQLRQDSLDLRLIRIERDDEGRLIESPVPQVLARGETVVLEAYGSLFYAGTRTLQRRLPLPPEPADPSQSASPEAATAVVLRLRGKTTLGATFLKVMGDYARDLAEAGARLYLSGVDPDLVERWSADGTLERLSGVHIEPATMILGESTHAAVVAAQRPPTDELG</sequence>
<proteinExistence type="predicted"/>
<evidence type="ECO:0000313" key="7">
    <source>
        <dbReference type="EMBL" id="MBB3091099.1"/>
    </source>
</evidence>
<feature type="transmembrane region" description="Helical" evidence="5">
    <location>
        <begin position="130"/>
        <end position="148"/>
    </location>
</feature>
<gene>
    <name evidence="7" type="ORF">FHS12_004064</name>
</gene>
<keyword evidence="3 5" id="KW-1133">Transmembrane helix</keyword>
<comment type="caution">
    <text evidence="7">The sequence shown here is derived from an EMBL/GenBank/DDBJ whole genome shotgun (WGS) entry which is preliminary data.</text>
</comment>
<protein>
    <submittedName>
        <fullName evidence="7">SulP family sulfate permease</fullName>
    </submittedName>
</protein>
<keyword evidence="8" id="KW-1185">Reference proteome</keyword>
<accession>A0A7W5A824</accession>
<evidence type="ECO:0000313" key="8">
    <source>
        <dbReference type="Proteomes" id="UP000577707"/>
    </source>
</evidence>
<feature type="transmembrane region" description="Helical" evidence="5">
    <location>
        <begin position="407"/>
        <end position="435"/>
    </location>
</feature>
<evidence type="ECO:0000256" key="1">
    <source>
        <dbReference type="ARBA" id="ARBA00004141"/>
    </source>
</evidence>
<feature type="transmembrane region" description="Helical" evidence="5">
    <location>
        <begin position="228"/>
        <end position="247"/>
    </location>
</feature>
<feature type="transmembrane region" description="Helical" evidence="5">
    <location>
        <begin position="204"/>
        <end position="221"/>
    </location>
</feature>
<evidence type="ECO:0000256" key="3">
    <source>
        <dbReference type="ARBA" id="ARBA00022989"/>
    </source>
</evidence>
<dbReference type="PROSITE" id="PS50801">
    <property type="entry name" value="STAS"/>
    <property type="match status" value="1"/>
</dbReference>
<dbReference type="Gene3D" id="3.30.750.24">
    <property type="entry name" value="STAS domain"/>
    <property type="match status" value="1"/>
</dbReference>
<dbReference type="Proteomes" id="UP000577707">
    <property type="component" value="Unassembled WGS sequence"/>
</dbReference>
<comment type="subcellular location">
    <subcellularLocation>
        <location evidence="1">Membrane</location>
        <topology evidence="1">Multi-pass membrane protein</topology>
    </subcellularLocation>
</comment>
<dbReference type="PANTHER" id="PTHR11814">
    <property type="entry name" value="SULFATE TRANSPORTER"/>
    <property type="match status" value="1"/>
</dbReference>
<evidence type="ECO:0000259" key="6">
    <source>
        <dbReference type="PROSITE" id="PS50801"/>
    </source>
</evidence>
<dbReference type="RefSeq" id="WP_229788814.1">
    <property type="nucleotide sequence ID" value="NZ_BMQT01000008.1"/>
</dbReference>
<keyword evidence="2 5" id="KW-0812">Transmembrane</keyword>
<dbReference type="InterPro" id="IPR036513">
    <property type="entry name" value="STAS_dom_sf"/>
</dbReference>
<organism evidence="7 8">
    <name type="scientific">Nocardioides albus</name>
    <dbReference type="NCBI Taxonomy" id="1841"/>
    <lineage>
        <taxon>Bacteria</taxon>
        <taxon>Bacillati</taxon>
        <taxon>Actinomycetota</taxon>
        <taxon>Actinomycetes</taxon>
        <taxon>Propionibacteriales</taxon>
        <taxon>Nocardioidaceae</taxon>
        <taxon>Nocardioides</taxon>
    </lineage>
</organism>
<dbReference type="InterPro" id="IPR011547">
    <property type="entry name" value="SLC26A/SulP_dom"/>
</dbReference>
<dbReference type="EMBL" id="JACHXG010000009">
    <property type="protein sequence ID" value="MBB3091099.1"/>
    <property type="molecule type" value="Genomic_DNA"/>
</dbReference>
<dbReference type="Pfam" id="PF00916">
    <property type="entry name" value="Sulfate_transp"/>
    <property type="match status" value="1"/>
</dbReference>
<dbReference type="GO" id="GO:0055085">
    <property type="term" value="P:transmembrane transport"/>
    <property type="evidence" value="ECO:0007669"/>
    <property type="project" value="InterPro"/>
</dbReference>
<evidence type="ECO:0000256" key="4">
    <source>
        <dbReference type="ARBA" id="ARBA00023136"/>
    </source>
</evidence>
<dbReference type="AlphaFoldDB" id="A0A7W5A824"/>
<keyword evidence="4 5" id="KW-0472">Membrane</keyword>
<evidence type="ECO:0000256" key="5">
    <source>
        <dbReference type="SAM" id="Phobius"/>
    </source>
</evidence>
<name>A0A7W5A824_9ACTN</name>
<dbReference type="InterPro" id="IPR002645">
    <property type="entry name" value="STAS_dom"/>
</dbReference>
<feature type="transmembrane region" description="Helical" evidence="5">
    <location>
        <begin position="357"/>
        <end position="387"/>
    </location>
</feature>